<dbReference type="Proteomes" id="UP000017246">
    <property type="component" value="Unassembled WGS sequence"/>
</dbReference>
<dbReference type="InterPro" id="IPR006576">
    <property type="entry name" value="BRK_domain"/>
</dbReference>
<proteinExistence type="predicted"/>
<feature type="domain" description="BRK" evidence="5">
    <location>
        <begin position="14"/>
        <end position="46"/>
    </location>
</feature>
<dbReference type="SUPFAM" id="SSF160481">
    <property type="entry name" value="BRK domain-like"/>
    <property type="match status" value="1"/>
</dbReference>
<dbReference type="STRING" id="6211.A0A068Y7U7"/>
<protein>
    <recommendedName>
        <fullName evidence="5">BRK domain-containing protein</fullName>
    </recommendedName>
</protein>
<dbReference type="InterPro" id="IPR037259">
    <property type="entry name" value="BRK_sf"/>
</dbReference>
<dbReference type="EMBL" id="LN902572">
    <property type="protein sequence ID" value="CDS38276.2"/>
    <property type="molecule type" value="Genomic_DNA"/>
</dbReference>
<reference evidence="6" key="1">
    <citation type="journal article" date="2013" name="Nature">
        <title>The genomes of four tapeworm species reveal adaptations to parasitism.</title>
        <authorList>
            <person name="Tsai I.J."/>
            <person name="Zarowiecki M."/>
            <person name="Holroyd N."/>
            <person name="Garciarrubio A."/>
            <person name="Sanchez-Flores A."/>
            <person name="Brooks K.L."/>
            <person name="Tracey A."/>
            <person name="Bobes R.J."/>
            <person name="Fragoso G."/>
            <person name="Sciutto E."/>
            <person name="Aslett M."/>
            <person name="Beasley H."/>
            <person name="Bennett H.M."/>
            <person name="Cai J."/>
            <person name="Camicia F."/>
            <person name="Clark R."/>
            <person name="Cucher M."/>
            <person name="De Silva N."/>
            <person name="Day T.A."/>
            <person name="Deplazes P."/>
            <person name="Estrada K."/>
            <person name="Fernandez C."/>
            <person name="Holland P.W."/>
            <person name="Hou J."/>
            <person name="Hu S."/>
            <person name="Huckvale T."/>
            <person name="Hung S.S."/>
            <person name="Kamenetzky L."/>
            <person name="Keane J.A."/>
            <person name="Kiss F."/>
            <person name="Koziol U."/>
            <person name="Lambert O."/>
            <person name="Liu K."/>
            <person name="Luo X."/>
            <person name="Luo Y."/>
            <person name="Macchiaroli N."/>
            <person name="Nichol S."/>
            <person name="Paps J."/>
            <person name="Parkinson J."/>
            <person name="Pouchkina-Stantcheva N."/>
            <person name="Riddiford N."/>
            <person name="Rosenzvit M."/>
            <person name="Salinas G."/>
            <person name="Wasmuth J.D."/>
            <person name="Zamanian M."/>
            <person name="Zheng Y."/>
            <person name="Cai X."/>
            <person name="Soberon X."/>
            <person name="Olson P.D."/>
            <person name="Laclette J.P."/>
            <person name="Brehm K."/>
            <person name="Berriman M."/>
            <person name="Garciarrubio A."/>
            <person name="Bobes R.J."/>
            <person name="Fragoso G."/>
            <person name="Sanchez-Flores A."/>
            <person name="Estrada K."/>
            <person name="Cevallos M.A."/>
            <person name="Morett E."/>
            <person name="Gonzalez V."/>
            <person name="Portillo T."/>
            <person name="Ochoa-Leyva A."/>
            <person name="Jose M.V."/>
            <person name="Sciutto E."/>
            <person name="Landa A."/>
            <person name="Jimenez L."/>
            <person name="Valdes V."/>
            <person name="Carrero J.C."/>
            <person name="Larralde C."/>
            <person name="Morales-Montor J."/>
            <person name="Limon-Lason J."/>
            <person name="Soberon X."/>
            <person name="Laclette J.P."/>
        </authorList>
    </citation>
    <scope>NUCLEOTIDE SEQUENCE [LARGE SCALE GENOMIC DNA]</scope>
</reference>
<dbReference type="AlphaFoldDB" id="A0A068Y7U7"/>
<name>A0A068Y7U7_ECHMU</name>
<dbReference type="Gene3D" id="3.40.5.120">
    <property type="match status" value="1"/>
</dbReference>
<dbReference type="GO" id="GO:0005634">
    <property type="term" value="C:nucleus"/>
    <property type="evidence" value="ECO:0007669"/>
    <property type="project" value="UniProtKB-SubCell"/>
</dbReference>
<keyword evidence="2" id="KW-0805">Transcription regulation</keyword>
<keyword evidence="3" id="KW-0804">Transcription</keyword>
<sequence length="148" mass="16010">MMSPLPPDSSAMVTSVPVIAAVNVNLIHGAKAPKRGHLEAWLEVHADDTLYCVESEDKAYVDRAVVTHAASSSIQLSVAPASSVYVRVLMEHQQKQLFHVVSTLDHYGNPRHSQALQPLALFFPPSSNAAVSGEEVRSGIVWDGMKPD</sequence>
<keyword evidence="4" id="KW-0539">Nucleus</keyword>
<gene>
    <name evidence="6" type="ORF">EmuJ_000565900</name>
</gene>
<dbReference type="Pfam" id="PF07533">
    <property type="entry name" value="BRK"/>
    <property type="match status" value="1"/>
</dbReference>
<evidence type="ECO:0000256" key="2">
    <source>
        <dbReference type="ARBA" id="ARBA00023015"/>
    </source>
</evidence>
<comment type="subcellular location">
    <subcellularLocation>
        <location evidence="1">Nucleus</location>
    </subcellularLocation>
</comment>
<evidence type="ECO:0000259" key="5">
    <source>
        <dbReference type="Pfam" id="PF07533"/>
    </source>
</evidence>
<evidence type="ECO:0000256" key="1">
    <source>
        <dbReference type="ARBA" id="ARBA00004123"/>
    </source>
</evidence>
<keyword evidence="7" id="KW-1185">Reference proteome</keyword>
<evidence type="ECO:0000256" key="3">
    <source>
        <dbReference type="ARBA" id="ARBA00023163"/>
    </source>
</evidence>
<evidence type="ECO:0000313" key="7">
    <source>
        <dbReference type="Proteomes" id="UP000017246"/>
    </source>
</evidence>
<accession>A0A068Y7U7</accession>
<organism evidence="6 7">
    <name type="scientific">Echinococcus multilocularis</name>
    <name type="common">Fox tapeworm</name>
    <dbReference type="NCBI Taxonomy" id="6211"/>
    <lineage>
        <taxon>Eukaryota</taxon>
        <taxon>Metazoa</taxon>
        <taxon>Spiralia</taxon>
        <taxon>Lophotrochozoa</taxon>
        <taxon>Platyhelminthes</taxon>
        <taxon>Cestoda</taxon>
        <taxon>Eucestoda</taxon>
        <taxon>Cyclophyllidea</taxon>
        <taxon>Taeniidae</taxon>
        <taxon>Echinococcus</taxon>
    </lineage>
</organism>
<evidence type="ECO:0000256" key="4">
    <source>
        <dbReference type="ARBA" id="ARBA00023242"/>
    </source>
</evidence>
<evidence type="ECO:0000313" key="6">
    <source>
        <dbReference type="EMBL" id="CDS38276.2"/>
    </source>
</evidence>
<dbReference type="OrthoDB" id="6311362at2759"/>
<reference evidence="6" key="2">
    <citation type="submission" date="2015-11" db="EMBL/GenBank/DDBJ databases">
        <authorList>
            <person name="Zhang Y."/>
            <person name="Guo Z."/>
        </authorList>
    </citation>
    <scope>NUCLEOTIDE SEQUENCE</scope>
</reference>